<dbReference type="Proteomes" id="UP001646157">
    <property type="component" value="Unassembled WGS sequence"/>
</dbReference>
<evidence type="ECO:0000313" key="2">
    <source>
        <dbReference type="EMBL" id="MBM7584301.1"/>
    </source>
</evidence>
<dbReference type="PRINTS" id="PR00111">
    <property type="entry name" value="ABHYDROLASE"/>
</dbReference>
<reference evidence="2 3" key="1">
    <citation type="submission" date="2021-01" db="EMBL/GenBank/DDBJ databases">
        <title>Genomic Encyclopedia of Type Strains, Phase IV (KMG-IV): sequencing the most valuable type-strain genomes for metagenomic binning, comparative biology and taxonomic classification.</title>
        <authorList>
            <person name="Goeker M."/>
        </authorList>
    </citation>
    <scope>NUCLEOTIDE SEQUENCE [LARGE SCALE GENOMIC DNA]</scope>
    <source>
        <strain evidence="2 3">DSM 24834</strain>
    </source>
</reference>
<dbReference type="PRINTS" id="PR00412">
    <property type="entry name" value="EPOXHYDRLASE"/>
</dbReference>
<keyword evidence="3" id="KW-1185">Reference proteome</keyword>
<comment type="caution">
    <text evidence="2">The sequence shown here is derived from an EMBL/GenBank/DDBJ whole genome shotgun (WGS) entry which is preliminary data.</text>
</comment>
<dbReference type="RefSeq" id="WP_205168472.1">
    <property type="nucleotide sequence ID" value="NZ_JAFBDZ010000001.1"/>
</dbReference>
<name>A0ABS2N8V7_9BACI</name>
<dbReference type="Pfam" id="PF00561">
    <property type="entry name" value="Abhydrolase_1"/>
    <property type="match status" value="1"/>
</dbReference>
<dbReference type="EMBL" id="JAFBDZ010000001">
    <property type="protein sequence ID" value="MBM7584301.1"/>
    <property type="molecule type" value="Genomic_DNA"/>
</dbReference>
<dbReference type="InterPro" id="IPR029058">
    <property type="entry name" value="AB_hydrolase_fold"/>
</dbReference>
<dbReference type="InterPro" id="IPR050266">
    <property type="entry name" value="AB_hydrolase_sf"/>
</dbReference>
<evidence type="ECO:0000313" key="3">
    <source>
        <dbReference type="Proteomes" id="UP001646157"/>
    </source>
</evidence>
<sequence>MKTQRVGDHELAYEDKGEGNTIILLHGFCGSSKYWDKIVPLLDTHRVITIDLRGHGESAVIEAGFSIEDLAKDINYFLDQKQLDQVYLLGHSFGGYVTLAFAELFPEKLKGFGLIHSTPYADTFEAKENRTKAIDAINGHGLPLYIDDLVQNLFSPYQTEELKEEIQFAREIGYNTNPVGAKESLKAMRNRVERLQVVLNSNVPVLLVAGKHDQIIPNNRTFTDNGPMMTEVLLENSGHMGMMEEPEVLAMEIKNFAR</sequence>
<accession>A0ABS2N8V7</accession>
<organism evidence="2 3">
    <name type="scientific">Rossellomorea pakistanensis</name>
    <dbReference type="NCBI Taxonomy" id="992288"/>
    <lineage>
        <taxon>Bacteria</taxon>
        <taxon>Bacillati</taxon>
        <taxon>Bacillota</taxon>
        <taxon>Bacilli</taxon>
        <taxon>Bacillales</taxon>
        <taxon>Bacillaceae</taxon>
        <taxon>Rossellomorea</taxon>
    </lineage>
</organism>
<dbReference type="InterPro" id="IPR000639">
    <property type="entry name" value="Epox_hydrolase-like"/>
</dbReference>
<dbReference type="InterPro" id="IPR000073">
    <property type="entry name" value="AB_hydrolase_1"/>
</dbReference>
<evidence type="ECO:0000259" key="1">
    <source>
        <dbReference type="Pfam" id="PF00561"/>
    </source>
</evidence>
<feature type="domain" description="AB hydrolase-1" evidence="1">
    <location>
        <begin position="21"/>
        <end position="246"/>
    </location>
</feature>
<dbReference type="Gene3D" id="3.40.50.1820">
    <property type="entry name" value="alpha/beta hydrolase"/>
    <property type="match status" value="1"/>
</dbReference>
<gene>
    <name evidence="2" type="ORF">JOC86_000838</name>
</gene>
<dbReference type="SUPFAM" id="SSF53474">
    <property type="entry name" value="alpha/beta-Hydrolases"/>
    <property type="match status" value="1"/>
</dbReference>
<protein>
    <submittedName>
        <fullName evidence="2">Pimeloyl-ACP methyl ester carboxylesterase</fullName>
    </submittedName>
</protein>
<dbReference type="PANTHER" id="PTHR43798">
    <property type="entry name" value="MONOACYLGLYCEROL LIPASE"/>
    <property type="match status" value="1"/>
</dbReference>
<proteinExistence type="predicted"/>